<dbReference type="GO" id="GO:0033969">
    <property type="term" value="F:gamma-glutamyl-gamma-aminobutyrate hydrolase activity"/>
    <property type="evidence" value="ECO:0007669"/>
    <property type="project" value="TreeGrafter"/>
</dbReference>
<sequence length="236" mass="25556">METTKRPLIGLVPLVDYQRASYWMLPGYMQGIEQAGGVPVMLPLTDDAQALARVAAVCDGFLLTGGQDVTPSVYGAEQTALCGETSPQRDAMEQQLLALARAQDKPVLGICRGIQFLNAALGGTLWQDLPVDYPSEVNHHQTGAYEAPIHTVRLLPGTPLADLLGKDVLPVNSYHHQAIHTLAPGLVAMATAPDGIVEAVYEPGKRFVWAVQWHPEFSWKVNEDSRKIFAAFVGAC</sequence>
<dbReference type="SUPFAM" id="SSF52317">
    <property type="entry name" value="Class I glutamine amidotransferase-like"/>
    <property type="match status" value="1"/>
</dbReference>
<evidence type="ECO:0000313" key="1">
    <source>
        <dbReference type="EMBL" id="HJG29563.1"/>
    </source>
</evidence>
<reference evidence="1" key="2">
    <citation type="submission" date="2021-09" db="EMBL/GenBank/DDBJ databases">
        <authorList>
            <person name="Gilroy R."/>
        </authorList>
    </citation>
    <scope>NUCLEOTIDE SEQUENCE</scope>
    <source>
        <strain evidence="1">ChiBcec21-2208</strain>
    </source>
</reference>
<dbReference type="EMBL" id="DYVE01000333">
    <property type="protein sequence ID" value="HJG29563.1"/>
    <property type="molecule type" value="Genomic_DNA"/>
</dbReference>
<gene>
    <name evidence="1" type="ORF">K8V20_13075</name>
</gene>
<dbReference type="InterPro" id="IPR044668">
    <property type="entry name" value="PuuD-like"/>
</dbReference>
<dbReference type="Gene3D" id="3.40.50.880">
    <property type="match status" value="1"/>
</dbReference>
<comment type="caution">
    <text evidence="1">The sequence shown here is derived from an EMBL/GenBank/DDBJ whole genome shotgun (WGS) entry which is preliminary data.</text>
</comment>
<dbReference type="PROSITE" id="PS51273">
    <property type="entry name" value="GATASE_TYPE_1"/>
    <property type="match status" value="1"/>
</dbReference>
<dbReference type="InterPro" id="IPR011697">
    <property type="entry name" value="Peptidase_C26"/>
</dbReference>
<evidence type="ECO:0000313" key="2">
    <source>
        <dbReference type="Proteomes" id="UP000782880"/>
    </source>
</evidence>
<keyword evidence="1" id="KW-0378">Hydrolase</keyword>
<dbReference type="PANTHER" id="PTHR43235">
    <property type="entry name" value="GLUTAMINE AMIDOTRANSFERASE PB2B2.05-RELATED"/>
    <property type="match status" value="1"/>
</dbReference>
<organism evidence="1 2">
    <name type="scientific">Subdoligranulum variabile</name>
    <dbReference type="NCBI Taxonomy" id="214851"/>
    <lineage>
        <taxon>Bacteria</taxon>
        <taxon>Bacillati</taxon>
        <taxon>Bacillota</taxon>
        <taxon>Clostridia</taxon>
        <taxon>Eubacteriales</taxon>
        <taxon>Oscillospiraceae</taxon>
        <taxon>Subdoligranulum</taxon>
    </lineage>
</organism>
<dbReference type="AlphaFoldDB" id="A0A921LRZ6"/>
<protein>
    <submittedName>
        <fullName evidence="1">Gamma-glutamyl-gamma-aminobutyrate hydrolase family protein</fullName>
    </submittedName>
</protein>
<dbReference type="GO" id="GO:0005829">
    <property type="term" value="C:cytosol"/>
    <property type="evidence" value="ECO:0007669"/>
    <property type="project" value="TreeGrafter"/>
</dbReference>
<dbReference type="CDD" id="cd01745">
    <property type="entry name" value="GATase1_2"/>
    <property type="match status" value="1"/>
</dbReference>
<dbReference type="Proteomes" id="UP000782880">
    <property type="component" value="Unassembled WGS sequence"/>
</dbReference>
<reference evidence="1" key="1">
    <citation type="journal article" date="2021" name="PeerJ">
        <title>Extensive microbial diversity within the chicken gut microbiome revealed by metagenomics and culture.</title>
        <authorList>
            <person name="Gilroy R."/>
            <person name="Ravi A."/>
            <person name="Getino M."/>
            <person name="Pursley I."/>
            <person name="Horton D.L."/>
            <person name="Alikhan N.F."/>
            <person name="Baker D."/>
            <person name="Gharbi K."/>
            <person name="Hall N."/>
            <person name="Watson M."/>
            <person name="Adriaenssens E.M."/>
            <person name="Foster-Nyarko E."/>
            <person name="Jarju S."/>
            <person name="Secka A."/>
            <person name="Antonio M."/>
            <person name="Oren A."/>
            <person name="Chaudhuri R.R."/>
            <person name="La Ragione R."/>
            <person name="Hildebrand F."/>
            <person name="Pallen M.J."/>
        </authorList>
    </citation>
    <scope>NUCLEOTIDE SEQUENCE</scope>
    <source>
        <strain evidence="1">ChiBcec21-2208</strain>
    </source>
</reference>
<dbReference type="Pfam" id="PF07722">
    <property type="entry name" value="Peptidase_C26"/>
    <property type="match status" value="1"/>
</dbReference>
<dbReference type="PANTHER" id="PTHR43235:SF1">
    <property type="entry name" value="GLUTAMINE AMIDOTRANSFERASE PB2B2.05-RELATED"/>
    <property type="match status" value="1"/>
</dbReference>
<accession>A0A921LRZ6</accession>
<name>A0A921LRZ6_9FIRM</name>
<dbReference type="InterPro" id="IPR029062">
    <property type="entry name" value="Class_I_gatase-like"/>
</dbReference>
<dbReference type="GO" id="GO:0006598">
    <property type="term" value="P:polyamine catabolic process"/>
    <property type="evidence" value="ECO:0007669"/>
    <property type="project" value="TreeGrafter"/>
</dbReference>
<proteinExistence type="predicted"/>